<evidence type="ECO:0000256" key="3">
    <source>
        <dbReference type="SAM" id="MobiDB-lite"/>
    </source>
</evidence>
<dbReference type="InterPro" id="IPR010376">
    <property type="entry name" value="GBBH-like_N"/>
</dbReference>
<dbReference type="eggNOG" id="COG3536">
    <property type="taxonomic scope" value="Bacteria"/>
</dbReference>
<sequence>MSAAPLVPTELRLRRAERRLEVAWPDGVRHSLPAEYLRAESPSAEVQGHGPGQKKLVSGRRHVGIMALEPVGHYAVRILFDDLHDTGIYSWTVLRRMGEEQEAWWPAYEAELASKGLSRDPSARPDRAEAGGACKTNGCG</sequence>
<protein>
    <recommendedName>
        <fullName evidence="4">Gamma-butyrobetaine hydroxylase-like N-terminal domain-containing protein</fullName>
    </recommendedName>
</protein>
<gene>
    <name evidence="5" type="ORF">RGI145_17860</name>
</gene>
<dbReference type="Proteomes" id="UP000185494">
    <property type="component" value="Chromosome 1"/>
</dbReference>
<dbReference type="InterPro" id="IPR038492">
    <property type="entry name" value="GBBH-like_N_sf"/>
</dbReference>
<feature type="compositionally biased region" description="Basic and acidic residues" evidence="3">
    <location>
        <begin position="117"/>
        <end position="129"/>
    </location>
</feature>
<dbReference type="Pfam" id="PF06155">
    <property type="entry name" value="GBBH-like_N"/>
    <property type="match status" value="1"/>
</dbReference>
<dbReference type="PANTHER" id="PTHR35303:SF5">
    <property type="entry name" value="OS02G0197800 PROTEIN"/>
    <property type="match status" value="1"/>
</dbReference>
<reference evidence="5 6" key="1">
    <citation type="submission" date="2016-05" db="EMBL/GenBank/DDBJ databases">
        <title>Complete Genome and Methylome Analysis of Psychrotrophic Bacterial Isolates from Antarctic Lake Untersee.</title>
        <authorList>
            <person name="Fomenkov A."/>
            <person name="Akimov V.N."/>
            <person name="Vasilyeva L.V."/>
            <person name="Andersen D."/>
            <person name="Vincze T."/>
            <person name="Roberts R.J."/>
        </authorList>
    </citation>
    <scope>NUCLEOTIDE SEQUENCE [LARGE SCALE GENOMIC DNA]</scope>
    <source>
        <strain evidence="5 6">U14-5</strain>
    </source>
</reference>
<keyword evidence="2" id="KW-0408">Iron</keyword>
<feature type="region of interest" description="Disordered" evidence="3">
    <location>
        <begin position="116"/>
        <end position="140"/>
    </location>
</feature>
<dbReference type="KEGG" id="rgi:RGI145_17860"/>
<evidence type="ECO:0000313" key="6">
    <source>
        <dbReference type="Proteomes" id="UP000185494"/>
    </source>
</evidence>
<evidence type="ECO:0000259" key="4">
    <source>
        <dbReference type="Pfam" id="PF06155"/>
    </source>
</evidence>
<name>A0A1L7AIR3_9PROT</name>
<dbReference type="STRING" id="257708.RGI145_17860"/>
<keyword evidence="1" id="KW-0479">Metal-binding</keyword>
<dbReference type="AlphaFoldDB" id="A0A1L7AIR3"/>
<evidence type="ECO:0000256" key="1">
    <source>
        <dbReference type="ARBA" id="ARBA00022723"/>
    </source>
</evidence>
<proteinExistence type="predicted"/>
<evidence type="ECO:0000256" key="2">
    <source>
        <dbReference type="ARBA" id="ARBA00023004"/>
    </source>
</evidence>
<dbReference type="Gene3D" id="3.30.2020.30">
    <property type="match status" value="1"/>
</dbReference>
<dbReference type="PANTHER" id="PTHR35303">
    <property type="entry name" value="OS02G0197800 PROTEIN"/>
    <property type="match status" value="1"/>
</dbReference>
<accession>A0A1L7AIR3</accession>
<organism evidence="5 6">
    <name type="scientific">Roseomonas gilardii</name>
    <dbReference type="NCBI Taxonomy" id="257708"/>
    <lineage>
        <taxon>Bacteria</taxon>
        <taxon>Pseudomonadati</taxon>
        <taxon>Pseudomonadota</taxon>
        <taxon>Alphaproteobacteria</taxon>
        <taxon>Acetobacterales</taxon>
        <taxon>Roseomonadaceae</taxon>
        <taxon>Roseomonas</taxon>
    </lineage>
</organism>
<dbReference type="GO" id="GO:0046872">
    <property type="term" value="F:metal ion binding"/>
    <property type="evidence" value="ECO:0007669"/>
    <property type="project" value="UniProtKB-KW"/>
</dbReference>
<feature type="domain" description="Gamma-butyrobetaine hydroxylase-like N-terminal" evidence="4">
    <location>
        <begin position="12"/>
        <end position="95"/>
    </location>
</feature>
<evidence type="ECO:0000313" key="5">
    <source>
        <dbReference type="EMBL" id="APT58696.1"/>
    </source>
</evidence>
<dbReference type="EMBL" id="CP015583">
    <property type="protein sequence ID" value="APT58696.1"/>
    <property type="molecule type" value="Genomic_DNA"/>
</dbReference>
<dbReference type="RefSeq" id="WP_075799451.1">
    <property type="nucleotide sequence ID" value="NZ_CP015583.1"/>
</dbReference>